<gene>
    <name evidence="2" type="ORF">JTE90_024057</name>
</gene>
<protein>
    <submittedName>
        <fullName evidence="2">Uncharacterized protein</fullName>
    </submittedName>
</protein>
<evidence type="ECO:0000256" key="1">
    <source>
        <dbReference type="SAM" id="MobiDB-lite"/>
    </source>
</evidence>
<feature type="region of interest" description="Disordered" evidence="1">
    <location>
        <begin position="65"/>
        <end position="86"/>
    </location>
</feature>
<evidence type="ECO:0000313" key="2">
    <source>
        <dbReference type="EMBL" id="KAG8175884.1"/>
    </source>
</evidence>
<keyword evidence="3" id="KW-1185">Reference proteome</keyword>
<name>A0AAV6TWN6_9ARAC</name>
<proteinExistence type="predicted"/>
<reference evidence="2 3" key="1">
    <citation type="journal article" date="2022" name="Nat. Ecol. Evol.">
        <title>A masculinizing supergene underlies an exaggerated male reproductive morph in a spider.</title>
        <authorList>
            <person name="Hendrickx F."/>
            <person name="De Corte Z."/>
            <person name="Sonet G."/>
            <person name="Van Belleghem S.M."/>
            <person name="Kostlbacher S."/>
            <person name="Vangestel C."/>
        </authorList>
    </citation>
    <scope>NUCLEOTIDE SEQUENCE [LARGE SCALE GENOMIC DNA]</scope>
    <source>
        <strain evidence="2">W744_W776</strain>
    </source>
</reference>
<sequence length="86" mass="9253">MVFVKKSSAAQVQLQKGTHVESKDKDTGASSKTSFYILAGAVVSLVVSVSVSGSEVSASLASTLEKRKEKAQLDWRSSEMARKQNF</sequence>
<dbReference type="Proteomes" id="UP000827092">
    <property type="component" value="Unassembled WGS sequence"/>
</dbReference>
<evidence type="ECO:0000313" key="3">
    <source>
        <dbReference type="Proteomes" id="UP000827092"/>
    </source>
</evidence>
<dbReference type="AlphaFoldDB" id="A0AAV6TWN6"/>
<dbReference type="EMBL" id="JAFNEN010000942">
    <property type="protein sequence ID" value="KAG8175884.1"/>
    <property type="molecule type" value="Genomic_DNA"/>
</dbReference>
<accession>A0AAV6TWN6</accession>
<comment type="caution">
    <text evidence="2">The sequence shown here is derived from an EMBL/GenBank/DDBJ whole genome shotgun (WGS) entry which is preliminary data.</text>
</comment>
<organism evidence="2 3">
    <name type="scientific">Oedothorax gibbosus</name>
    <dbReference type="NCBI Taxonomy" id="931172"/>
    <lineage>
        <taxon>Eukaryota</taxon>
        <taxon>Metazoa</taxon>
        <taxon>Ecdysozoa</taxon>
        <taxon>Arthropoda</taxon>
        <taxon>Chelicerata</taxon>
        <taxon>Arachnida</taxon>
        <taxon>Araneae</taxon>
        <taxon>Araneomorphae</taxon>
        <taxon>Entelegynae</taxon>
        <taxon>Araneoidea</taxon>
        <taxon>Linyphiidae</taxon>
        <taxon>Erigoninae</taxon>
        <taxon>Oedothorax</taxon>
    </lineage>
</organism>